<organism evidence="5 6">
    <name type="scientific">Gigaspora rosea</name>
    <dbReference type="NCBI Taxonomy" id="44941"/>
    <lineage>
        <taxon>Eukaryota</taxon>
        <taxon>Fungi</taxon>
        <taxon>Fungi incertae sedis</taxon>
        <taxon>Mucoromycota</taxon>
        <taxon>Glomeromycotina</taxon>
        <taxon>Glomeromycetes</taxon>
        <taxon>Diversisporales</taxon>
        <taxon>Gigasporaceae</taxon>
        <taxon>Gigaspora</taxon>
    </lineage>
</organism>
<keyword evidence="2" id="KW-0677">Repeat</keyword>
<keyword evidence="1" id="KW-0880">Kelch repeat</keyword>
<evidence type="ECO:0000256" key="1">
    <source>
        <dbReference type="ARBA" id="ARBA00022441"/>
    </source>
</evidence>
<dbReference type="SUPFAM" id="SSF117281">
    <property type="entry name" value="Kelch motif"/>
    <property type="match status" value="1"/>
</dbReference>
<dbReference type="InterPro" id="IPR056737">
    <property type="entry name" value="Beta-prop_ATRN-MKLN-like"/>
</dbReference>
<dbReference type="STRING" id="44941.A0A397VJB0"/>
<feature type="domain" description="Attractin/MKLN-like beta-propeller" evidence="4">
    <location>
        <begin position="161"/>
        <end position="421"/>
    </location>
</feature>
<evidence type="ECO:0000313" key="6">
    <source>
        <dbReference type="Proteomes" id="UP000266673"/>
    </source>
</evidence>
<name>A0A397VJB0_9GLOM</name>
<keyword evidence="3" id="KW-1133">Transmembrane helix</keyword>
<evidence type="ECO:0000256" key="3">
    <source>
        <dbReference type="SAM" id="Phobius"/>
    </source>
</evidence>
<feature type="transmembrane region" description="Helical" evidence="3">
    <location>
        <begin position="434"/>
        <end position="458"/>
    </location>
</feature>
<dbReference type="OrthoDB" id="432528at2759"/>
<evidence type="ECO:0000259" key="4">
    <source>
        <dbReference type="Pfam" id="PF24981"/>
    </source>
</evidence>
<protein>
    <recommendedName>
        <fullName evidence="4">Attractin/MKLN-like beta-propeller domain-containing protein</fullName>
    </recommendedName>
</protein>
<accession>A0A397VJB0</accession>
<dbReference type="Pfam" id="PF24981">
    <property type="entry name" value="Beta-prop_ATRN-LZTR1"/>
    <property type="match status" value="1"/>
</dbReference>
<reference evidence="5 6" key="1">
    <citation type="submission" date="2018-06" db="EMBL/GenBank/DDBJ databases">
        <title>Comparative genomics reveals the genomic features of Rhizophagus irregularis, R. cerebriforme, R. diaphanum and Gigaspora rosea, and their symbiotic lifestyle signature.</title>
        <authorList>
            <person name="Morin E."/>
            <person name="San Clemente H."/>
            <person name="Chen E.C.H."/>
            <person name="De La Providencia I."/>
            <person name="Hainaut M."/>
            <person name="Kuo A."/>
            <person name="Kohler A."/>
            <person name="Murat C."/>
            <person name="Tang N."/>
            <person name="Roy S."/>
            <person name="Loubradou J."/>
            <person name="Henrissat B."/>
            <person name="Grigoriev I.V."/>
            <person name="Corradi N."/>
            <person name="Roux C."/>
            <person name="Martin F.M."/>
        </authorList>
    </citation>
    <scope>NUCLEOTIDE SEQUENCE [LARGE SCALE GENOMIC DNA]</scope>
    <source>
        <strain evidence="5 6">DAOM 194757</strain>
    </source>
</reference>
<dbReference type="Proteomes" id="UP000266673">
    <property type="component" value="Unassembled WGS sequence"/>
</dbReference>
<dbReference type="PANTHER" id="PTHR23244">
    <property type="entry name" value="KELCH REPEAT DOMAIN"/>
    <property type="match status" value="1"/>
</dbReference>
<keyword evidence="3" id="KW-0472">Membrane</keyword>
<keyword evidence="3" id="KW-0812">Transmembrane</keyword>
<evidence type="ECO:0000313" key="5">
    <source>
        <dbReference type="EMBL" id="RIB21911.1"/>
    </source>
</evidence>
<evidence type="ECO:0000256" key="2">
    <source>
        <dbReference type="ARBA" id="ARBA00022737"/>
    </source>
</evidence>
<proteinExistence type="predicted"/>
<sequence length="483" mass="53432">MIKMWCPKVKSSRFIFFIIIFTLNISGNADFVPKARAGHVAVIVDDMIYFMGGSRLIPSTNSTNPIKSPIRVYNLSDEVFSLNLLSQFSTSNPPYVDLSNTSARMKYGSEKGTAVPGGPNKKIVYLIGGVQQDLTLLNKIDNNKTITSNQTLMIEEINETYNTSDQFIYFYQSDAKFWSYPQDQIGTPPTRRRSTSTVIDENGIIYIFGGRVQMDTGSPIFICYNDLYTFNTILLSWSKINAANAPLPQSHAVPVLLPNGKIIYIGGVSQTQPGLVAELIDMKNISVFDTISSTWSYKYAILRDKSITIQPRIAHTATLTSDNNEIIIIGGNSNYGYNLTAVTPVFVSLNITTEPYEYSELITSGDKPPPLAVHTANLYKNYIIIAFGNITSNSAPPNEMNSRIYLLDMPCKTWVTTFTPGNSTCNNGSNINNVIKIIGIAVGIVFSIVICILLLIVIKKKYSPDKIDTDKTGIAKLSQEAPY</sequence>
<dbReference type="Gene3D" id="2.120.10.80">
    <property type="entry name" value="Kelch-type beta propeller"/>
    <property type="match status" value="2"/>
</dbReference>
<keyword evidence="6" id="KW-1185">Reference proteome</keyword>
<dbReference type="AlphaFoldDB" id="A0A397VJB0"/>
<comment type="caution">
    <text evidence="5">The sequence shown here is derived from an EMBL/GenBank/DDBJ whole genome shotgun (WGS) entry which is preliminary data.</text>
</comment>
<gene>
    <name evidence="5" type="ORF">C2G38_2077040</name>
</gene>
<dbReference type="EMBL" id="QKWP01000335">
    <property type="protein sequence ID" value="RIB21911.1"/>
    <property type="molecule type" value="Genomic_DNA"/>
</dbReference>
<dbReference type="InterPro" id="IPR015915">
    <property type="entry name" value="Kelch-typ_b-propeller"/>
</dbReference>